<dbReference type="STRING" id="1654360.EA58_03780"/>
<reference evidence="3 4" key="1">
    <citation type="submission" date="2014-04" db="EMBL/GenBank/DDBJ databases">
        <title>Draft genome sequence of Photobacterium halotolerans S2753: a solonamide, ngercheumicin and holomycin producer.</title>
        <authorList>
            <person name="Machado H.R."/>
            <person name="Gram L."/>
        </authorList>
    </citation>
    <scope>NUCLEOTIDE SEQUENCE [LARGE SCALE GENOMIC DNA]</scope>
    <source>
        <strain evidence="3 4">S2753</strain>
    </source>
</reference>
<feature type="transmembrane region" description="Helical" evidence="1">
    <location>
        <begin position="36"/>
        <end position="56"/>
    </location>
</feature>
<accession>A0A066RR10</accession>
<feature type="chain" id="PRO_5001629606" evidence="2">
    <location>
        <begin position="21"/>
        <end position="103"/>
    </location>
</feature>
<evidence type="ECO:0000256" key="1">
    <source>
        <dbReference type="SAM" id="Phobius"/>
    </source>
</evidence>
<keyword evidence="4" id="KW-1185">Reference proteome</keyword>
<evidence type="ECO:0000313" key="3">
    <source>
        <dbReference type="EMBL" id="KDM92885.1"/>
    </source>
</evidence>
<evidence type="ECO:0000256" key="2">
    <source>
        <dbReference type="SAM" id="SignalP"/>
    </source>
</evidence>
<organism evidence="3 4">
    <name type="scientific">Photobacterium galatheae</name>
    <dbReference type="NCBI Taxonomy" id="1654360"/>
    <lineage>
        <taxon>Bacteria</taxon>
        <taxon>Pseudomonadati</taxon>
        <taxon>Pseudomonadota</taxon>
        <taxon>Gammaproteobacteria</taxon>
        <taxon>Vibrionales</taxon>
        <taxon>Vibrionaceae</taxon>
        <taxon>Photobacterium</taxon>
    </lineage>
</organism>
<keyword evidence="1" id="KW-1133">Transmembrane helix</keyword>
<keyword evidence="2" id="KW-0732">Signal</keyword>
<sequence length="103" mass="11365">MKYIGLSLVALLAIPGTAMANEVAQTSELLQQFLGEYWGTVVFGGICVAGYTWTIVRQFISPDAMSVLPNWLITFLEWAAGNARHSSNGTFNDPRSRKVLRTK</sequence>
<dbReference type="OrthoDB" id="9906910at2"/>
<dbReference type="RefSeq" id="WP_036748997.1">
    <property type="nucleotide sequence ID" value="NZ_JAGSGC010000002.1"/>
</dbReference>
<keyword evidence="1" id="KW-0812">Transmembrane</keyword>
<keyword evidence="1" id="KW-0472">Membrane</keyword>
<comment type="caution">
    <text evidence="3">The sequence shown here is derived from an EMBL/GenBank/DDBJ whole genome shotgun (WGS) entry which is preliminary data.</text>
</comment>
<evidence type="ECO:0000313" key="4">
    <source>
        <dbReference type="Proteomes" id="UP000027192"/>
    </source>
</evidence>
<feature type="signal peptide" evidence="2">
    <location>
        <begin position="1"/>
        <end position="20"/>
    </location>
</feature>
<proteinExistence type="predicted"/>
<protein>
    <submittedName>
        <fullName evidence="3">Uncharacterized protein</fullName>
    </submittedName>
</protein>
<dbReference type="AlphaFoldDB" id="A0A066RR10"/>
<gene>
    <name evidence="3" type="ORF">EA58_03780</name>
</gene>
<dbReference type="Proteomes" id="UP000027192">
    <property type="component" value="Unassembled WGS sequence"/>
</dbReference>
<dbReference type="EMBL" id="JMIB01000005">
    <property type="protein sequence ID" value="KDM92885.1"/>
    <property type="molecule type" value="Genomic_DNA"/>
</dbReference>
<name>A0A066RR10_9GAMM</name>